<feature type="region of interest" description="Disordered" evidence="1">
    <location>
        <begin position="150"/>
        <end position="231"/>
    </location>
</feature>
<dbReference type="KEGG" id="bspl:114867399"/>
<evidence type="ECO:0000313" key="3">
    <source>
        <dbReference type="RefSeq" id="XP_029025866.2"/>
    </source>
</evidence>
<feature type="compositionally biased region" description="Basic and acidic residues" evidence="1">
    <location>
        <begin position="607"/>
        <end position="618"/>
    </location>
</feature>
<evidence type="ECO:0000256" key="1">
    <source>
        <dbReference type="SAM" id="MobiDB-lite"/>
    </source>
</evidence>
<organism evidence="2 3">
    <name type="scientific">Betta splendens</name>
    <name type="common">Siamese fighting fish</name>
    <dbReference type="NCBI Taxonomy" id="158456"/>
    <lineage>
        <taxon>Eukaryota</taxon>
        <taxon>Metazoa</taxon>
        <taxon>Chordata</taxon>
        <taxon>Craniata</taxon>
        <taxon>Vertebrata</taxon>
        <taxon>Euteleostomi</taxon>
        <taxon>Actinopterygii</taxon>
        <taxon>Neopterygii</taxon>
        <taxon>Teleostei</taxon>
        <taxon>Neoteleostei</taxon>
        <taxon>Acanthomorphata</taxon>
        <taxon>Anabantaria</taxon>
        <taxon>Anabantiformes</taxon>
        <taxon>Anabantoidei</taxon>
        <taxon>Osphronemidae</taxon>
        <taxon>Betta</taxon>
    </lineage>
</organism>
<feature type="region of interest" description="Disordered" evidence="1">
    <location>
        <begin position="579"/>
        <end position="644"/>
    </location>
</feature>
<feature type="region of interest" description="Disordered" evidence="1">
    <location>
        <begin position="515"/>
        <end position="563"/>
    </location>
</feature>
<protein>
    <submittedName>
        <fullName evidence="3">Uncharacterized protein LOC114867399</fullName>
    </submittedName>
</protein>
<gene>
    <name evidence="3" type="primary">LOC114867399</name>
</gene>
<proteinExistence type="predicted"/>
<feature type="compositionally biased region" description="Polar residues" evidence="1">
    <location>
        <begin position="442"/>
        <end position="451"/>
    </location>
</feature>
<dbReference type="Proteomes" id="UP000515150">
    <property type="component" value="Chromosome 12"/>
</dbReference>
<dbReference type="GeneID" id="114867399"/>
<name>A0A6P7P0W2_BETSP</name>
<accession>A0A6P7P0W2</accession>
<dbReference type="RefSeq" id="XP_029025866.2">
    <property type="nucleotide sequence ID" value="XM_029170033.3"/>
</dbReference>
<feature type="compositionally biased region" description="Basic and acidic residues" evidence="1">
    <location>
        <begin position="329"/>
        <end position="339"/>
    </location>
</feature>
<dbReference type="InParanoid" id="A0A6P7P0W2"/>
<feature type="region of interest" description="Disordered" evidence="1">
    <location>
        <begin position="314"/>
        <end position="341"/>
    </location>
</feature>
<evidence type="ECO:0000313" key="2">
    <source>
        <dbReference type="Proteomes" id="UP000515150"/>
    </source>
</evidence>
<dbReference type="AlphaFoldDB" id="A0A6P7P0W2"/>
<feature type="compositionally biased region" description="Low complexity" evidence="1">
    <location>
        <begin position="156"/>
        <end position="166"/>
    </location>
</feature>
<feature type="compositionally biased region" description="Low complexity" evidence="1">
    <location>
        <begin position="455"/>
        <end position="468"/>
    </location>
</feature>
<reference evidence="3" key="1">
    <citation type="submission" date="2025-08" db="UniProtKB">
        <authorList>
            <consortium name="RefSeq"/>
        </authorList>
    </citation>
    <scope>IDENTIFICATION</scope>
</reference>
<feature type="region of interest" description="Disordered" evidence="1">
    <location>
        <begin position="432"/>
        <end position="495"/>
    </location>
</feature>
<dbReference type="OrthoDB" id="8950923at2759"/>
<keyword evidence="2" id="KW-1185">Reference proteome</keyword>
<sequence>MDYCRRRVAPSGLQAHMLHCLFVQRQDQGHCSTRWAVAGIIHCSGSPTTIVFLPLKEGKRFPEFLASNTLSGSCCISGDTSTVNEVKKCLKEGEAKSAKATKKICSRQIAGPQTGQKDDGQQATDVTVLFFKQDDGQHPTAAAVDQRAFAASAPNSGSSSMKTSDSSEFETQRNAAGQMNEHLNLDDEPSLQRSPREQLSVKSASRVDNDDDDDDGFYGNRQSLVSRQKKEATARQLYNLRPAWDNNKGFNKKITQRAELRPPEGESEKLGLRQNTIKHGSEKTPANVLKLDLAEEGADGLISVFLPDTQMETQTDPASAGALTPSTDTGREAAKEPSGRRPVVRFQEIKYILLEMNVIENTRVTDIKSDKSSTQTVEDVKTTTENTEANSAAHGNIRINHIKEEKESVIPAPPLVKLFKPQTVKGDQAAALNMDRKEPTSRTDAFNQSSKWKAEGPPGTEETSTSTPSPEPGTDAEPRCVKCKTRTAASTAGKSLAGLRMREDVLEHLMKLHRSAAEDADAAQPTNRPGNGRREDDPGGNSLKCSKPSEPGHGRAAASDEPACRGLIHRTAAGWKHCEERLRAATAGQRGRPSTGAPEGPRPSGAEQERVHYSDGRLRRVQSHFYPRPGRRSSAGQRGAPGNLLSYVQRLVSENKPSGR</sequence>